<evidence type="ECO:0000313" key="1">
    <source>
        <dbReference type="EMBL" id="KAJ2929192.1"/>
    </source>
</evidence>
<sequence>MDPASFAALIVELAYAQRAVDSPSQYLLVASIVIVVREGPPLLPVPIKDPCYSGSRYPRYSLFGGLIGVVEQMEPGKGPIPAVPIFDNCRNGFYGALSHVAKPIASCMPMDLGRCRCFSDIRHNNIRSYLVSSGLRAVRSKS</sequence>
<protein>
    <submittedName>
        <fullName evidence="1">Uncharacterized protein</fullName>
    </submittedName>
</protein>
<keyword evidence="2" id="KW-1185">Reference proteome</keyword>
<reference evidence="1" key="1">
    <citation type="submission" date="2022-06" db="EMBL/GenBank/DDBJ databases">
        <title>Genome Sequence of Candolleomyces eurysporus.</title>
        <authorList>
            <person name="Buettner E."/>
        </authorList>
    </citation>
    <scope>NUCLEOTIDE SEQUENCE</scope>
    <source>
        <strain evidence="1">VTCC 930004</strain>
    </source>
</reference>
<name>A0A9W8J6R5_9AGAR</name>
<comment type="caution">
    <text evidence="1">The sequence shown here is derived from an EMBL/GenBank/DDBJ whole genome shotgun (WGS) entry which is preliminary data.</text>
</comment>
<dbReference type="EMBL" id="JANBPK010000888">
    <property type="protein sequence ID" value="KAJ2929192.1"/>
    <property type="molecule type" value="Genomic_DNA"/>
</dbReference>
<gene>
    <name evidence="1" type="ORF">H1R20_g7900</name>
</gene>
<proteinExistence type="predicted"/>
<evidence type="ECO:0000313" key="2">
    <source>
        <dbReference type="Proteomes" id="UP001140091"/>
    </source>
</evidence>
<organism evidence="1 2">
    <name type="scientific">Candolleomyces eurysporus</name>
    <dbReference type="NCBI Taxonomy" id="2828524"/>
    <lineage>
        <taxon>Eukaryota</taxon>
        <taxon>Fungi</taxon>
        <taxon>Dikarya</taxon>
        <taxon>Basidiomycota</taxon>
        <taxon>Agaricomycotina</taxon>
        <taxon>Agaricomycetes</taxon>
        <taxon>Agaricomycetidae</taxon>
        <taxon>Agaricales</taxon>
        <taxon>Agaricineae</taxon>
        <taxon>Psathyrellaceae</taxon>
        <taxon>Candolleomyces</taxon>
    </lineage>
</organism>
<feature type="non-terminal residue" evidence="1">
    <location>
        <position position="1"/>
    </location>
</feature>
<dbReference type="Proteomes" id="UP001140091">
    <property type="component" value="Unassembled WGS sequence"/>
</dbReference>
<accession>A0A9W8J6R5</accession>
<dbReference type="AlphaFoldDB" id="A0A9W8J6R5"/>